<sequence>MSPDFLNQLMLLMCFLLFSPTPQERSAKKKGLPLRGAARGAINMQIMLLIMLQAQHHRRSVYSGSAIWRFRLTDSHARLVPDSISWGDIFRKS</sequence>
<dbReference type="EMBL" id="GGFJ01012819">
    <property type="protein sequence ID" value="MBW61960.1"/>
    <property type="molecule type" value="Transcribed_RNA"/>
</dbReference>
<name>A0A2M4C9G5_9DIPT</name>
<accession>A0A2M4C9G5</accession>
<dbReference type="AlphaFoldDB" id="A0A2M4C9G5"/>
<proteinExistence type="predicted"/>
<reference evidence="2" key="1">
    <citation type="submission" date="2018-01" db="EMBL/GenBank/DDBJ databases">
        <title>An insight into the sialome of Amazonian anophelines.</title>
        <authorList>
            <person name="Ribeiro J.M."/>
            <person name="Scarpassa V."/>
            <person name="Calvo E."/>
        </authorList>
    </citation>
    <scope>NUCLEOTIDE SEQUENCE</scope>
    <source>
        <tissue evidence="2">Salivary glands</tissue>
    </source>
</reference>
<keyword evidence="1" id="KW-0732">Signal</keyword>
<evidence type="ECO:0000256" key="1">
    <source>
        <dbReference type="SAM" id="SignalP"/>
    </source>
</evidence>
<feature type="signal peptide" evidence="1">
    <location>
        <begin position="1"/>
        <end position="27"/>
    </location>
</feature>
<protein>
    <submittedName>
        <fullName evidence="2">Putative secreted protein</fullName>
    </submittedName>
</protein>
<feature type="chain" id="PRO_5014869647" evidence="1">
    <location>
        <begin position="28"/>
        <end position="93"/>
    </location>
</feature>
<organism evidence="2">
    <name type="scientific">Anopheles marajoara</name>
    <dbReference type="NCBI Taxonomy" id="58244"/>
    <lineage>
        <taxon>Eukaryota</taxon>
        <taxon>Metazoa</taxon>
        <taxon>Ecdysozoa</taxon>
        <taxon>Arthropoda</taxon>
        <taxon>Hexapoda</taxon>
        <taxon>Insecta</taxon>
        <taxon>Pterygota</taxon>
        <taxon>Neoptera</taxon>
        <taxon>Endopterygota</taxon>
        <taxon>Diptera</taxon>
        <taxon>Nematocera</taxon>
        <taxon>Culicoidea</taxon>
        <taxon>Culicidae</taxon>
        <taxon>Anophelinae</taxon>
        <taxon>Anopheles</taxon>
    </lineage>
</organism>
<evidence type="ECO:0000313" key="2">
    <source>
        <dbReference type="EMBL" id="MBW61960.1"/>
    </source>
</evidence>